<feature type="chain" id="PRO_5007839735" evidence="5">
    <location>
        <begin position="26"/>
        <end position="1045"/>
    </location>
</feature>
<feature type="compositionally biased region" description="Low complexity" evidence="3">
    <location>
        <begin position="913"/>
        <end position="928"/>
    </location>
</feature>
<dbReference type="InterPro" id="IPR032675">
    <property type="entry name" value="LRR_dom_sf"/>
</dbReference>
<dbReference type="InterPro" id="IPR003591">
    <property type="entry name" value="Leu-rich_rpt_typical-subtyp"/>
</dbReference>
<dbReference type="SUPFAM" id="SSF52058">
    <property type="entry name" value="L domain-like"/>
    <property type="match status" value="1"/>
</dbReference>
<evidence type="ECO:0000256" key="3">
    <source>
        <dbReference type="SAM" id="MobiDB-lite"/>
    </source>
</evidence>
<dbReference type="Pfam" id="PF13855">
    <property type="entry name" value="LRR_8"/>
    <property type="match status" value="2"/>
</dbReference>
<evidence type="ECO:0000313" key="6">
    <source>
        <dbReference type="EMBL" id="KZS21996.1"/>
    </source>
</evidence>
<dbReference type="PROSITE" id="PS51450">
    <property type="entry name" value="LRR"/>
    <property type="match status" value="1"/>
</dbReference>
<evidence type="ECO:0000256" key="1">
    <source>
        <dbReference type="ARBA" id="ARBA00022614"/>
    </source>
</evidence>
<accession>A0A162T8I1</accession>
<evidence type="ECO:0000313" key="7">
    <source>
        <dbReference type="Proteomes" id="UP000076858"/>
    </source>
</evidence>
<feature type="signal peptide" evidence="5">
    <location>
        <begin position="1"/>
        <end position="25"/>
    </location>
</feature>
<feature type="region of interest" description="Disordered" evidence="3">
    <location>
        <begin position="423"/>
        <end position="539"/>
    </location>
</feature>
<keyword evidence="2" id="KW-0677">Repeat</keyword>
<dbReference type="PANTHER" id="PTHR24369:SF193">
    <property type="entry name" value="LEUCINE RICH REPEAT CONTAINING 8 VRAC SUBUNIT C"/>
    <property type="match status" value="1"/>
</dbReference>
<gene>
    <name evidence="6" type="ORF">APZ42_010856</name>
</gene>
<proteinExistence type="predicted"/>
<dbReference type="GO" id="GO:0005886">
    <property type="term" value="C:plasma membrane"/>
    <property type="evidence" value="ECO:0007669"/>
    <property type="project" value="TreeGrafter"/>
</dbReference>
<keyword evidence="5" id="KW-0732">Signal</keyword>
<evidence type="ECO:0000256" key="5">
    <source>
        <dbReference type="SAM" id="SignalP"/>
    </source>
</evidence>
<dbReference type="InterPro" id="IPR001611">
    <property type="entry name" value="Leu-rich_rpt"/>
</dbReference>
<reference evidence="6 7" key="1">
    <citation type="submission" date="2016-03" db="EMBL/GenBank/DDBJ databases">
        <title>EvidentialGene: Evidence-directed Construction of Genes on Genomes.</title>
        <authorList>
            <person name="Gilbert D.G."/>
            <person name="Choi J.-H."/>
            <person name="Mockaitis K."/>
            <person name="Colbourne J."/>
            <person name="Pfrender M."/>
        </authorList>
    </citation>
    <scope>NUCLEOTIDE SEQUENCE [LARGE SCALE GENOMIC DNA]</scope>
    <source>
        <strain evidence="6 7">Xinb3</strain>
        <tissue evidence="6">Complete organism</tissue>
    </source>
</reference>
<keyword evidence="4" id="KW-0472">Membrane</keyword>
<evidence type="ECO:0000256" key="2">
    <source>
        <dbReference type="ARBA" id="ARBA00022737"/>
    </source>
</evidence>
<feature type="compositionally biased region" description="Low complexity" evidence="3">
    <location>
        <begin position="465"/>
        <end position="475"/>
    </location>
</feature>
<feature type="compositionally biased region" description="Low complexity" evidence="3">
    <location>
        <begin position="486"/>
        <end position="497"/>
    </location>
</feature>
<sequence>MGKRMESWLLVLSIGCWIAAGGVTAQCPWSRNVPGLHGSCACSYNLAQELTLQCGQVNFTLLMDALNDHAQSQIIDLFYVHNSTVTELRDNFLSLLTVHNVQMSRCQIRNIQPRAFIGQETTLKNLNLQDNLLTAVPTEALRPLKALALLDLSGNRISHLSDDAFGALKLNTLKLADNGNMTLSAHSFRGLERTLKNLNLKGTRQREVPAEAVRPLSALAFLDLAQNGIRSLSGGLFRHLDSLTALNMERNSLSTIEADAFLGVNDTLSSLSLLNNLITEFPSQGLAPLTQLRVLDVGFNLMNVLPDDAFSPSSLLTLLALDGNPLATLPRQAFAHLNGTLRGLSLGGRFLECDCRLRWVAEWIRDTDLQVTSRERSPQFCGSPPDFRSRSFYQLGPDELTCTEDATKQDIFTPMVPPSTTIVATVGVRSSSTDRTTTNRVADEADQQDEDRVLASPPPLPTQAPPRRQQVQPQPSLSRPTTEGGPPTRLTSPSPSHRSSHTRPATSSTNSNKLVRGGVGASRTRPYGPGGRPNLITGNGNSYAGDVHASGNHLDGIASSVSSDREVIVKDAYRQDTSVVIQWDSETQNILGFRVVYRLFGDANFQPGPPLDPSEREFKIKNVPAQESLVVCVVSLEESNVTPETVPFPQCREIRTEPQAASHMDKIIIAASAAICGTVVVAVVIFICCNRKRSLKSEKLRLNNVLAAGANGAHHNGISTTATSLAGSQVQSPLASMGSMGMGQLGGNGKDWDQLSMYSSRSIPRARMYHSERPGSVMGSVNGGFIADDARSHVSGYSVNKSGNGGVNLLRSRSLIDGPTQRSVSALSGRGPSYLPPGLHHGMGGAMGHHLSGLHGMGLGPLGMAGMGGSMNAMAGLPTLSGMGLSRADLRASHHSLADLRMSELAAAAAVNNGRASRASRASTRAGSQYSSRRSEQLRRRAAHLQQNGQDSSDQQQHQQQTTGDESSWETDREPGGSNSTSGLLAGRRPHQPMAGMNSQQQRHNSQHRLRPGSSVRSGDNENWTDHDMDIYMAHNTMRNDLVRL</sequence>
<dbReference type="Gene3D" id="3.80.10.10">
    <property type="entry name" value="Ribonuclease Inhibitor"/>
    <property type="match status" value="2"/>
</dbReference>
<dbReference type="STRING" id="35525.A0A162T8I1"/>
<keyword evidence="1" id="KW-0433">Leucine-rich repeat</keyword>
<dbReference type="PANTHER" id="PTHR24369">
    <property type="entry name" value="ANTIGEN BSP, PUTATIVE-RELATED"/>
    <property type="match status" value="1"/>
</dbReference>
<keyword evidence="4" id="KW-1133">Transmembrane helix</keyword>
<dbReference type="EMBL" id="LRGB01000005">
    <property type="protein sequence ID" value="KZS21996.1"/>
    <property type="molecule type" value="Genomic_DNA"/>
</dbReference>
<dbReference type="InterPro" id="IPR050541">
    <property type="entry name" value="LRR_TM_domain-containing"/>
</dbReference>
<feature type="transmembrane region" description="Helical" evidence="4">
    <location>
        <begin position="667"/>
        <end position="689"/>
    </location>
</feature>
<keyword evidence="6" id="KW-0675">Receptor</keyword>
<feature type="compositionally biased region" description="Low complexity" evidence="3">
    <location>
        <begin position="946"/>
        <end position="964"/>
    </location>
</feature>
<dbReference type="OrthoDB" id="6359842at2759"/>
<dbReference type="SMART" id="SM00369">
    <property type="entry name" value="LRR_TYP"/>
    <property type="match status" value="6"/>
</dbReference>
<keyword evidence="4" id="KW-0812">Transmembrane</keyword>
<comment type="caution">
    <text evidence="6">The sequence shown here is derived from an EMBL/GenBank/DDBJ whole genome shotgun (WGS) entry which is preliminary data.</text>
</comment>
<organism evidence="6 7">
    <name type="scientific">Daphnia magna</name>
    <dbReference type="NCBI Taxonomy" id="35525"/>
    <lineage>
        <taxon>Eukaryota</taxon>
        <taxon>Metazoa</taxon>
        <taxon>Ecdysozoa</taxon>
        <taxon>Arthropoda</taxon>
        <taxon>Crustacea</taxon>
        <taxon>Branchiopoda</taxon>
        <taxon>Diplostraca</taxon>
        <taxon>Cladocera</taxon>
        <taxon>Anomopoda</taxon>
        <taxon>Daphniidae</taxon>
        <taxon>Daphnia</taxon>
    </lineage>
</organism>
<name>A0A162T8I1_9CRUS</name>
<keyword evidence="7" id="KW-1185">Reference proteome</keyword>
<dbReference type="AlphaFoldDB" id="A0A162T8I1"/>
<dbReference type="Proteomes" id="UP000076858">
    <property type="component" value="Unassembled WGS sequence"/>
</dbReference>
<evidence type="ECO:0000256" key="4">
    <source>
        <dbReference type="SAM" id="Phobius"/>
    </source>
</evidence>
<feature type="compositionally biased region" description="Low complexity" evidence="3">
    <location>
        <begin position="425"/>
        <end position="440"/>
    </location>
</feature>
<protein>
    <submittedName>
        <fullName evidence="6">Leucine-rich repeat and immunoglobulin domain-containing nogo receptor-interacting 1-like protein</fullName>
    </submittedName>
</protein>
<feature type="region of interest" description="Disordered" evidence="3">
    <location>
        <begin position="913"/>
        <end position="1025"/>
    </location>
</feature>